<evidence type="ECO:0000256" key="2">
    <source>
        <dbReference type="ARBA" id="ARBA00022603"/>
    </source>
</evidence>
<dbReference type="GO" id="GO:0032259">
    <property type="term" value="P:methylation"/>
    <property type="evidence" value="ECO:0007669"/>
    <property type="project" value="UniProtKB-KW"/>
</dbReference>
<keyword evidence="3 5" id="KW-0808">Transferase</keyword>
<dbReference type="GO" id="GO:0008168">
    <property type="term" value="F:methyltransferase activity"/>
    <property type="evidence" value="ECO:0007669"/>
    <property type="project" value="UniProtKB-KW"/>
</dbReference>
<accession>A0ABV6N077</accession>
<evidence type="ECO:0000256" key="1">
    <source>
        <dbReference type="ARBA" id="ARBA00008361"/>
    </source>
</evidence>
<name>A0ABV6N077_9PSEU</name>
<evidence type="ECO:0000259" key="4">
    <source>
        <dbReference type="Pfam" id="PF08241"/>
    </source>
</evidence>
<dbReference type="RefSeq" id="WP_273943486.1">
    <property type="nucleotide sequence ID" value="NZ_CP097263.1"/>
</dbReference>
<dbReference type="Proteomes" id="UP001589810">
    <property type="component" value="Unassembled WGS sequence"/>
</dbReference>
<dbReference type="InterPro" id="IPR051052">
    <property type="entry name" value="Diverse_substrate_MTase"/>
</dbReference>
<dbReference type="InterPro" id="IPR029063">
    <property type="entry name" value="SAM-dependent_MTases_sf"/>
</dbReference>
<keyword evidence="6" id="KW-1185">Reference proteome</keyword>
<dbReference type="PANTHER" id="PTHR44942:SF4">
    <property type="entry name" value="METHYLTRANSFERASE TYPE 11 DOMAIN-CONTAINING PROTEIN"/>
    <property type="match status" value="1"/>
</dbReference>
<keyword evidence="2 5" id="KW-0489">Methyltransferase</keyword>
<dbReference type="EC" id="2.1.1.-" evidence="5"/>
<evidence type="ECO:0000256" key="3">
    <source>
        <dbReference type="ARBA" id="ARBA00022679"/>
    </source>
</evidence>
<dbReference type="CDD" id="cd02440">
    <property type="entry name" value="AdoMet_MTases"/>
    <property type="match status" value="1"/>
</dbReference>
<reference evidence="5 6" key="1">
    <citation type="submission" date="2024-09" db="EMBL/GenBank/DDBJ databases">
        <authorList>
            <person name="Sun Q."/>
            <person name="Mori K."/>
        </authorList>
    </citation>
    <scope>NUCLEOTIDE SEQUENCE [LARGE SCALE GENOMIC DNA]</scope>
    <source>
        <strain evidence="5 6">TBRC 1432</strain>
    </source>
</reference>
<comment type="similarity">
    <text evidence="1">Belongs to the methyltransferase superfamily.</text>
</comment>
<evidence type="ECO:0000313" key="5">
    <source>
        <dbReference type="EMBL" id="MFC0545977.1"/>
    </source>
</evidence>
<dbReference type="PANTHER" id="PTHR44942">
    <property type="entry name" value="METHYLTRANSF_11 DOMAIN-CONTAINING PROTEIN"/>
    <property type="match status" value="1"/>
</dbReference>
<sequence>MSRPFGAVAEAYHRSRSEIPYAAFDWLVPQPCRRAVELGAGTGIQTRRLARFAQETLAVEPDPGMRAAFAVDGATLLAGTAENIPVEGGGADLVVAFESWHWFAQPRATHEAARVLRPGGVLATAWNLPEIVDDWTAKFWWPVTSAHDETRRPGRLILAADAPFATPQYRVLRWTWRRHVDDLVALLGTYSHVLALEPLARKEFLDRQRSLVPSDPIDVPFTTVCWRTVHKGA</sequence>
<comment type="caution">
    <text evidence="5">The sequence shown here is derived from an EMBL/GenBank/DDBJ whole genome shotgun (WGS) entry which is preliminary data.</text>
</comment>
<proteinExistence type="inferred from homology"/>
<feature type="domain" description="Methyltransferase type 11" evidence="4">
    <location>
        <begin position="37"/>
        <end position="123"/>
    </location>
</feature>
<dbReference type="SUPFAM" id="SSF53335">
    <property type="entry name" value="S-adenosyl-L-methionine-dependent methyltransferases"/>
    <property type="match status" value="1"/>
</dbReference>
<evidence type="ECO:0000313" key="6">
    <source>
        <dbReference type="Proteomes" id="UP001589810"/>
    </source>
</evidence>
<dbReference type="Pfam" id="PF08241">
    <property type="entry name" value="Methyltransf_11"/>
    <property type="match status" value="1"/>
</dbReference>
<organism evidence="5 6">
    <name type="scientific">Kutzneria chonburiensis</name>
    <dbReference type="NCBI Taxonomy" id="1483604"/>
    <lineage>
        <taxon>Bacteria</taxon>
        <taxon>Bacillati</taxon>
        <taxon>Actinomycetota</taxon>
        <taxon>Actinomycetes</taxon>
        <taxon>Pseudonocardiales</taxon>
        <taxon>Pseudonocardiaceae</taxon>
        <taxon>Kutzneria</taxon>
    </lineage>
</organism>
<gene>
    <name evidence="5" type="ORF">ACFFH7_30985</name>
</gene>
<dbReference type="Gene3D" id="3.40.50.150">
    <property type="entry name" value="Vaccinia Virus protein VP39"/>
    <property type="match status" value="1"/>
</dbReference>
<protein>
    <submittedName>
        <fullName evidence="5">Class I SAM-dependent methyltransferase</fullName>
        <ecNumber evidence="5">2.1.1.-</ecNumber>
    </submittedName>
</protein>
<dbReference type="InterPro" id="IPR013216">
    <property type="entry name" value="Methyltransf_11"/>
</dbReference>
<dbReference type="EMBL" id="JBHLUD010000011">
    <property type="protein sequence ID" value="MFC0545977.1"/>
    <property type="molecule type" value="Genomic_DNA"/>
</dbReference>